<dbReference type="PANTHER" id="PTHR44688">
    <property type="entry name" value="DNA-BINDING TRANSCRIPTIONAL ACTIVATOR DEVR_DOSR"/>
    <property type="match status" value="1"/>
</dbReference>
<keyword evidence="3" id="KW-0804">Transcription</keyword>
<evidence type="ECO:0000259" key="4">
    <source>
        <dbReference type="PROSITE" id="PS50043"/>
    </source>
</evidence>
<dbReference type="Gene3D" id="1.25.40.10">
    <property type="entry name" value="Tetratricopeptide repeat domain"/>
    <property type="match status" value="1"/>
</dbReference>
<dbReference type="InterPro" id="IPR000792">
    <property type="entry name" value="Tscrpt_reg_LuxR_C"/>
</dbReference>
<reference evidence="5 6" key="1">
    <citation type="submission" date="2024-09" db="EMBL/GenBank/DDBJ databases">
        <authorList>
            <person name="Sun Q."/>
            <person name="Mori K."/>
        </authorList>
    </citation>
    <scope>NUCLEOTIDE SEQUENCE [LARGE SCALE GENOMIC DNA]</scope>
    <source>
        <strain evidence="5 6">JCM 12520</strain>
    </source>
</reference>
<sequence>MKSQFDSPDYQLFKLKIEAEQACLALRQGAVEDALVWLQGCGLSYTDEVSLHHVLEYFAVARVLAASGQLEEALILLDRLNQILHKEDRLRDRIKVLIVQSVTLQRLGRTTGALTQLETALQLAEPHGYIRSFVDEGAIMTELLSAYLKTRRANSAKGTSSVDLAYVRQLLQALQASPKQLIAIKALLTEQEIKILQLIADGLPNKGIALQLNITSETVKSHIKNVYRKLGVNTRVLALQRSKELGI</sequence>
<dbReference type="RefSeq" id="WP_344915968.1">
    <property type="nucleotide sequence ID" value="NZ_BAAAYO010000018.1"/>
</dbReference>
<dbReference type="Pfam" id="PF00196">
    <property type="entry name" value="GerE"/>
    <property type="match status" value="1"/>
</dbReference>
<dbReference type="SUPFAM" id="SSF48452">
    <property type="entry name" value="TPR-like"/>
    <property type="match status" value="1"/>
</dbReference>
<evidence type="ECO:0000256" key="2">
    <source>
        <dbReference type="ARBA" id="ARBA00023125"/>
    </source>
</evidence>
<proteinExistence type="predicted"/>
<dbReference type="PRINTS" id="PR00038">
    <property type="entry name" value="HTHLUXR"/>
</dbReference>
<dbReference type="SMART" id="SM00421">
    <property type="entry name" value="HTH_LUXR"/>
    <property type="match status" value="1"/>
</dbReference>
<feature type="domain" description="HTH luxR-type" evidence="4">
    <location>
        <begin position="181"/>
        <end position="246"/>
    </location>
</feature>
<gene>
    <name evidence="5" type="ORF">ACFFNY_23375</name>
</gene>
<dbReference type="EMBL" id="JBHMAG010000015">
    <property type="protein sequence ID" value="MFB9754521.1"/>
    <property type="molecule type" value="Genomic_DNA"/>
</dbReference>
<evidence type="ECO:0000313" key="5">
    <source>
        <dbReference type="EMBL" id="MFB9754521.1"/>
    </source>
</evidence>
<keyword evidence="1" id="KW-0805">Transcription regulation</keyword>
<dbReference type="InterPro" id="IPR041617">
    <property type="entry name" value="TPR_MalT"/>
</dbReference>
<dbReference type="InterPro" id="IPR036388">
    <property type="entry name" value="WH-like_DNA-bd_sf"/>
</dbReference>
<evidence type="ECO:0000256" key="1">
    <source>
        <dbReference type="ARBA" id="ARBA00023015"/>
    </source>
</evidence>
<comment type="caution">
    <text evidence="5">The sequence shown here is derived from an EMBL/GenBank/DDBJ whole genome shotgun (WGS) entry which is preliminary data.</text>
</comment>
<dbReference type="Proteomes" id="UP001589619">
    <property type="component" value="Unassembled WGS sequence"/>
</dbReference>
<dbReference type="PROSITE" id="PS00622">
    <property type="entry name" value="HTH_LUXR_1"/>
    <property type="match status" value="1"/>
</dbReference>
<evidence type="ECO:0000256" key="3">
    <source>
        <dbReference type="ARBA" id="ARBA00023163"/>
    </source>
</evidence>
<dbReference type="Gene3D" id="1.10.10.10">
    <property type="entry name" value="Winged helix-like DNA-binding domain superfamily/Winged helix DNA-binding domain"/>
    <property type="match status" value="1"/>
</dbReference>
<name>A0ABV5W2Q2_9BACL</name>
<keyword evidence="2" id="KW-0238">DNA-binding</keyword>
<dbReference type="CDD" id="cd06170">
    <property type="entry name" value="LuxR_C_like"/>
    <property type="match status" value="1"/>
</dbReference>
<keyword evidence="6" id="KW-1185">Reference proteome</keyword>
<dbReference type="PROSITE" id="PS50043">
    <property type="entry name" value="HTH_LUXR_2"/>
    <property type="match status" value="1"/>
</dbReference>
<dbReference type="Pfam" id="PF17874">
    <property type="entry name" value="TPR_MalT"/>
    <property type="match status" value="1"/>
</dbReference>
<accession>A0ABV5W2Q2</accession>
<protein>
    <submittedName>
        <fullName evidence="5">LuxR C-terminal-related transcriptional regulator</fullName>
    </submittedName>
</protein>
<dbReference type="InterPro" id="IPR016032">
    <property type="entry name" value="Sig_transdc_resp-reg_C-effctor"/>
</dbReference>
<evidence type="ECO:0000313" key="6">
    <source>
        <dbReference type="Proteomes" id="UP001589619"/>
    </source>
</evidence>
<dbReference type="SUPFAM" id="SSF46894">
    <property type="entry name" value="C-terminal effector domain of the bipartite response regulators"/>
    <property type="match status" value="1"/>
</dbReference>
<dbReference type="PANTHER" id="PTHR44688:SF16">
    <property type="entry name" value="DNA-BINDING TRANSCRIPTIONAL ACTIVATOR DEVR_DOSR"/>
    <property type="match status" value="1"/>
</dbReference>
<organism evidence="5 6">
    <name type="scientific">Paenibacillus hodogayensis</name>
    <dbReference type="NCBI Taxonomy" id="279208"/>
    <lineage>
        <taxon>Bacteria</taxon>
        <taxon>Bacillati</taxon>
        <taxon>Bacillota</taxon>
        <taxon>Bacilli</taxon>
        <taxon>Bacillales</taxon>
        <taxon>Paenibacillaceae</taxon>
        <taxon>Paenibacillus</taxon>
    </lineage>
</organism>
<dbReference type="InterPro" id="IPR011990">
    <property type="entry name" value="TPR-like_helical_dom_sf"/>
</dbReference>